<dbReference type="EMBL" id="JANPWB010000012">
    <property type="protein sequence ID" value="KAJ1119021.1"/>
    <property type="molecule type" value="Genomic_DNA"/>
</dbReference>
<organism evidence="2 3">
    <name type="scientific">Pleurodeles waltl</name>
    <name type="common">Iberian ribbed newt</name>
    <dbReference type="NCBI Taxonomy" id="8319"/>
    <lineage>
        <taxon>Eukaryota</taxon>
        <taxon>Metazoa</taxon>
        <taxon>Chordata</taxon>
        <taxon>Craniata</taxon>
        <taxon>Vertebrata</taxon>
        <taxon>Euteleostomi</taxon>
        <taxon>Amphibia</taxon>
        <taxon>Batrachia</taxon>
        <taxon>Caudata</taxon>
        <taxon>Salamandroidea</taxon>
        <taxon>Salamandridae</taxon>
        <taxon>Pleurodelinae</taxon>
        <taxon>Pleurodeles</taxon>
    </lineage>
</organism>
<protein>
    <submittedName>
        <fullName evidence="2">Uncharacterized protein</fullName>
    </submittedName>
</protein>
<feature type="region of interest" description="Disordered" evidence="1">
    <location>
        <begin position="1"/>
        <end position="22"/>
    </location>
</feature>
<sequence>MSDPEYRGQRRGLCSGGRSAGAQGGTLGGAGAAAPLCCCFVAVPGAPLLLAGSSGAALASPDPGSPALGPARPHTVRSGAARYQRERPWALLG</sequence>
<feature type="compositionally biased region" description="Low complexity" evidence="1">
    <location>
        <begin position="54"/>
        <end position="68"/>
    </location>
</feature>
<accession>A0AAV7NUA4</accession>
<dbReference type="AlphaFoldDB" id="A0AAV7NUA4"/>
<keyword evidence="3" id="KW-1185">Reference proteome</keyword>
<evidence type="ECO:0000313" key="2">
    <source>
        <dbReference type="EMBL" id="KAJ1119021.1"/>
    </source>
</evidence>
<evidence type="ECO:0000256" key="1">
    <source>
        <dbReference type="SAM" id="MobiDB-lite"/>
    </source>
</evidence>
<name>A0AAV7NUA4_PLEWA</name>
<comment type="caution">
    <text evidence="2">The sequence shown here is derived from an EMBL/GenBank/DDBJ whole genome shotgun (WGS) entry which is preliminary data.</text>
</comment>
<proteinExistence type="predicted"/>
<feature type="region of interest" description="Disordered" evidence="1">
    <location>
        <begin position="54"/>
        <end position="93"/>
    </location>
</feature>
<evidence type="ECO:0000313" key="3">
    <source>
        <dbReference type="Proteomes" id="UP001066276"/>
    </source>
</evidence>
<gene>
    <name evidence="2" type="ORF">NDU88_007207</name>
</gene>
<dbReference type="Proteomes" id="UP001066276">
    <property type="component" value="Chromosome 8"/>
</dbReference>
<feature type="compositionally biased region" description="Basic and acidic residues" evidence="1">
    <location>
        <begin position="83"/>
        <end position="93"/>
    </location>
</feature>
<reference evidence="2" key="1">
    <citation type="journal article" date="2022" name="bioRxiv">
        <title>Sequencing and chromosome-scale assembly of the giantPleurodeles waltlgenome.</title>
        <authorList>
            <person name="Brown T."/>
            <person name="Elewa A."/>
            <person name="Iarovenko S."/>
            <person name="Subramanian E."/>
            <person name="Araus A.J."/>
            <person name="Petzold A."/>
            <person name="Susuki M."/>
            <person name="Suzuki K.-i.T."/>
            <person name="Hayashi T."/>
            <person name="Toyoda A."/>
            <person name="Oliveira C."/>
            <person name="Osipova E."/>
            <person name="Leigh N.D."/>
            <person name="Simon A."/>
            <person name="Yun M.H."/>
        </authorList>
    </citation>
    <scope>NUCLEOTIDE SEQUENCE</scope>
    <source>
        <strain evidence="2">20211129_DDA</strain>
        <tissue evidence="2">Liver</tissue>
    </source>
</reference>